<dbReference type="Gene3D" id="3.90.20.20">
    <property type="match status" value="1"/>
</dbReference>
<dbReference type="InterPro" id="IPR000740">
    <property type="entry name" value="GrpE"/>
</dbReference>
<accession>A0A383EDY7</accession>
<dbReference type="GO" id="GO:0051087">
    <property type="term" value="F:protein-folding chaperone binding"/>
    <property type="evidence" value="ECO:0007669"/>
    <property type="project" value="InterPro"/>
</dbReference>
<dbReference type="GO" id="GO:0006457">
    <property type="term" value="P:protein folding"/>
    <property type="evidence" value="ECO:0007669"/>
    <property type="project" value="InterPro"/>
</dbReference>
<dbReference type="PRINTS" id="PR00773">
    <property type="entry name" value="GRPEPROTEIN"/>
</dbReference>
<dbReference type="InterPro" id="IPR013805">
    <property type="entry name" value="GrpE_CC"/>
</dbReference>
<evidence type="ECO:0000256" key="3">
    <source>
        <dbReference type="SAM" id="Coils"/>
    </source>
</evidence>
<keyword evidence="2" id="KW-0143">Chaperone</keyword>
<gene>
    <name evidence="4" type="ORF">METZ01_LOCUS507487</name>
</gene>
<sequence length="111" mass="12667">MTDESQNVTDSSNECEQNLPLEDISLEGQIHELSQKLDELKESNDHNVDATQRAQAELANYRKRADEERITHQQYANSRLIIRLLPIVDELEMALNLCEDNDANGSWIDGV</sequence>
<organism evidence="4">
    <name type="scientific">marine metagenome</name>
    <dbReference type="NCBI Taxonomy" id="408172"/>
    <lineage>
        <taxon>unclassified sequences</taxon>
        <taxon>metagenomes</taxon>
        <taxon>ecological metagenomes</taxon>
    </lineage>
</organism>
<evidence type="ECO:0000313" key="4">
    <source>
        <dbReference type="EMBL" id="SVE54633.1"/>
    </source>
</evidence>
<protein>
    <recommendedName>
        <fullName evidence="5">Nucleotide exchange factor GrpE</fullName>
    </recommendedName>
</protein>
<comment type="similarity">
    <text evidence="1">Belongs to the GrpE family.</text>
</comment>
<dbReference type="GO" id="GO:0042803">
    <property type="term" value="F:protein homodimerization activity"/>
    <property type="evidence" value="ECO:0007669"/>
    <property type="project" value="InterPro"/>
</dbReference>
<evidence type="ECO:0008006" key="5">
    <source>
        <dbReference type="Google" id="ProtNLM"/>
    </source>
</evidence>
<dbReference type="SUPFAM" id="SSF58014">
    <property type="entry name" value="Coiled-coil domain of nucleotide exchange factor GrpE"/>
    <property type="match status" value="1"/>
</dbReference>
<evidence type="ECO:0000256" key="2">
    <source>
        <dbReference type="ARBA" id="ARBA00023186"/>
    </source>
</evidence>
<dbReference type="EMBL" id="UINC01224844">
    <property type="protein sequence ID" value="SVE54633.1"/>
    <property type="molecule type" value="Genomic_DNA"/>
</dbReference>
<name>A0A383EDY7_9ZZZZ</name>
<proteinExistence type="inferred from homology"/>
<dbReference type="GO" id="GO:0000774">
    <property type="term" value="F:adenyl-nucleotide exchange factor activity"/>
    <property type="evidence" value="ECO:0007669"/>
    <property type="project" value="InterPro"/>
</dbReference>
<feature type="non-terminal residue" evidence="4">
    <location>
        <position position="111"/>
    </location>
</feature>
<dbReference type="AlphaFoldDB" id="A0A383EDY7"/>
<dbReference type="Pfam" id="PF01025">
    <property type="entry name" value="GrpE"/>
    <property type="match status" value="1"/>
</dbReference>
<feature type="coiled-coil region" evidence="3">
    <location>
        <begin position="23"/>
        <end position="71"/>
    </location>
</feature>
<keyword evidence="3" id="KW-0175">Coiled coil</keyword>
<evidence type="ECO:0000256" key="1">
    <source>
        <dbReference type="ARBA" id="ARBA00009054"/>
    </source>
</evidence>
<reference evidence="4" key="1">
    <citation type="submission" date="2018-05" db="EMBL/GenBank/DDBJ databases">
        <authorList>
            <person name="Lanie J.A."/>
            <person name="Ng W.-L."/>
            <person name="Kazmierczak K.M."/>
            <person name="Andrzejewski T.M."/>
            <person name="Davidsen T.M."/>
            <person name="Wayne K.J."/>
            <person name="Tettelin H."/>
            <person name="Glass J.I."/>
            <person name="Rusch D."/>
            <person name="Podicherti R."/>
            <person name="Tsui H.-C.T."/>
            <person name="Winkler M.E."/>
        </authorList>
    </citation>
    <scope>NUCLEOTIDE SEQUENCE</scope>
</reference>